<evidence type="ECO:0000313" key="2">
    <source>
        <dbReference type="Proteomes" id="UP000070069"/>
    </source>
</evidence>
<proteinExistence type="predicted"/>
<dbReference type="InterPro" id="IPR043773">
    <property type="entry name" value="JetA"/>
</dbReference>
<dbReference type="Pfam" id="PF18982">
    <property type="entry name" value="JetA"/>
    <property type="match status" value="1"/>
</dbReference>
<dbReference type="EMBL" id="LTBM01000010">
    <property type="protein sequence ID" value="KXT29161.1"/>
    <property type="molecule type" value="Genomic_DNA"/>
</dbReference>
<dbReference type="OrthoDB" id="9807828at2"/>
<gene>
    <name evidence="1" type="ORF">AXA84_0313</name>
</gene>
<reference evidence="1 2" key="1">
    <citation type="submission" date="2016-02" db="EMBL/GenBank/DDBJ databases">
        <title>A draft genome sequence of Candidatus Phytoplasma oryzae strain Mbita1, the causative agent of Napier Grass stunt disease in Kenya.</title>
        <authorList>
            <person name="Fischer A."/>
            <person name="Santa-Cruz I."/>
            <person name="Wambua L."/>
            <person name="Olds C."/>
            <person name="Midega C."/>
            <person name="Dickinson M."/>
            <person name="Kawicha P."/>
            <person name="Khan Z."/>
            <person name="Masiga D."/>
            <person name="Jores J."/>
            <person name="Bernd S."/>
        </authorList>
    </citation>
    <scope>NUCLEOTIDE SEQUENCE [LARGE SCALE GENOMIC DNA]</scope>
    <source>
        <strain evidence="1">Mbita1</strain>
    </source>
</reference>
<protein>
    <submittedName>
        <fullName evidence="1">Uncharacterized protein</fullName>
    </submittedName>
</protein>
<dbReference type="RefSeq" id="WP_066540471.1">
    <property type="nucleotide sequence ID" value="NZ_LTBM01000010.1"/>
</dbReference>
<name>A0A139JQA6_9MOLU</name>
<evidence type="ECO:0000313" key="1">
    <source>
        <dbReference type="EMBL" id="KXT29161.1"/>
    </source>
</evidence>
<dbReference type="AlphaFoldDB" id="A0A139JQA6"/>
<organism evidence="1 2">
    <name type="scientific">Candidatus Phytoplasma oryzae</name>
    <dbReference type="NCBI Taxonomy" id="203274"/>
    <lineage>
        <taxon>Bacteria</taxon>
        <taxon>Bacillati</taxon>
        <taxon>Mycoplasmatota</taxon>
        <taxon>Mollicutes</taxon>
        <taxon>Acholeplasmatales</taxon>
        <taxon>Acholeplasmataceae</taxon>
        <taxon>Candidatus Phytoplasma</taxon>
        <taxon>16SrXI (Rice yellow dwarf group)</taxon>
    </lineage>
</organism>
<dbReference type="PATRIC" id="fig|203274.3.peg.468"/>
<dbReference type="Proteomes" id="UP000070069">
    <property type="component" value="Unassembled WGS sequence"/>
</dbReference>
<comment type="caution">
    <text evidence="1">The sequence shown here is derived from an EMBL/GenBank/DDBJ whole genome shotgun (WGS) entry which is preliminary data.</text>
</comment>
<sequence length="462" mass="56017">MISAELFKIIPNNFFQFLSSANKNIYIDCLLILENLINYDNNLNIDKNIAINSLEKYFNNKSNIIFEDEKDNKENLNNNRQKAFNIINIFKKNGWLGEERINHNTINLNFFDYSLEMIYFFKKTLNKVKKESVGGIYSIYSLLRFFLIEKNYATFYETILKTHNLIVKLQILKANIYRFYHQLLNTSFENNIQNVLEQLLLDYKKNFFDSSYYLLKTNDNFFKYRRKINFFLEEIQKNKKYINFLCNELMEINNISFINASKIIINEIKNMKKNFFYIDKLIENIDQKNEQYLKKACEKILFFNNLKDNSKNILNFIIKIILEKKKEYQTFFNLYSIKNLDELSFYKPRCYKQKTIINPLEKISPETNEKIKKQKISFLNKDFFYDKKNIYIFVEKMFKKKNPFKASDINLNNHKNITRLILIYLYSVSEQTQNRYKIQKLKEKISFEKIKCSDFIIYKKIK</sequence>
<accession>A0A139JQA6</accession>